<dbReference type="GO" id="GO:0106300">
    <property type="term" value="P:protein-DNA covalent cross-linking repair"/>
    <property type="evidence" value="ECO:0007669"/>
    <property type="project" value="InterPro"/>
</dbReference>
<evidence type="ECO:0000313" key="1">
    <source>
        <dbReference type="EMBL" id="MBC8571048.1"/>
    </source>
</evidence>
<dbReference type="SUPFAM" id="SSF143081">
    <property type="entry name" value="BB1717-like"/>
    <property type="match status" value="1"/>
</dbReference>
<keyword evidence="2" id="KW-1185">Reference proteome</keyword>
<dbReference type="GO" id="GO:0003697">
    <property type="term" value="F:single-stranded DNA binding"/>
    <property type="evidence" value="ECO:0007669"/>
    <property type="project" value="InterPro"/>
</dbReference>
<dbReference type="Gene3D" id="3.90.1680.10">
    <property type="entry name" value="SOS response associated peptidase-like"/>
    <property type="match status" value="1"/>
</dbReference>
<name>A0A926EC20_9FIRM</name>
<dbReference type="Proteomes" id="UP000660861">
    <property type="component" value="Unassembled WGS sequence"/>
</dbReference>
<organism evidence="1 2">
    <name type="scientific">Zongyangia hominis</name>
    <dbReference type="NCBI Taxonomy" id="2763677"/>
    <lineage>
        <taxon>Bacteria</taxon>
        <taxon>Bacillati</taxon>
        <taxon>Bacillota</taxon>
        <taxon>Clostridia</taxon>
        <taxon>Eubacteriales</taxon>
        <taxon>Oscillospiraceae</taxon>
        <taxon>Zongyangia</taxon>
    </lineage>
</organism>
<protein>
    <submittedName>
        <fullName evidence="1">SOS response-associated peptidase family protein</fullName>
    </submittedName>
</protein>
<gene>
    <name evidence="1" type="ORF">H8709_09440</name>
</gene>
<evidence type="ECO:0000313" key="2">
    <source>
        <dbReference type="Proteomes" id="UP000660861"/>
    </source>
</evidence>
<dbReference type="EMBL" id="JACRTC010000006">
    <property type="protein sequence ID" value="MBC8571048.1"/>
    <property type="molecule type" value="Genomic_DNA"/>
</dbReference>
<reference evidence="1" key="1">
    <citation type="submission" date="2020-08" db="EMBL/GenBank/DDBJ databases">
        <title>Genome public.</title>
        <authorList>
            <person name="Liu C."/>
            <person name="Sun Q."/>
        </authorList>
    </citation>
    <scope>NUCLEOTIDE SEQUENCE</scope>
    <source>
        <strain evidence="1">NSJ-54</strain>
    </source>
</reference>
<accession>A0A926EC20</accession>
<proteinExistence type="predicted"/>
<comment type="caution">
    <text evidence="1">The sequence shown here is derived from an EMBL/GenBank/DDBJ whole genome shotgun (WGS) entry which is preliminary data.</text>
</comment>
<dbReference type="InterPro" id="IPR003738">
    <property type="entry name" value="SRAP"/>
</dbReference>
<dbReference type="InterPro" id="IPR036590">
    <property type="entry name" value="SRAP-like"/>
</dbReference>
<dbReference type="Pfam" id="PF02586">
    <property type="entry name" value="SRAP"/>
    <property type="match status" value="1"/>
</dbReference>
<dbReference type="AlphaFoldDB" id="A0A926EC20"/>
<sequence length="71" mass="8163">MKRHCSHIEYSFSIFIPPHLTSCFIIVFDRTRFLILASTEANASVRDIHHRMPVVLPEEKIPAWIEDTGAA</sequence>